<dbReference type="Pfam" id="PF13480">
    <property type="entry name" value="Acetyltransf_6"/>
    <property type="match status" value="1"/>
</dbReference>
<dbReference type="PANTHER" id="PTHR36174:SF1">
    <property type="entry name" value="LIPID II:GLYCINE GLYCYLTRANSFERASE"/>
    <property type="match status" value="1"/>
</dbReference>
<dbReference type="RefSeq" id="WP_108126818.1">
    <property type="nucleotide sequence ID" value="NZ_QBKP01000001.1"/>
</dbReference>
<keyword evidence="1" id="KW-1133">Transmembrane helix</keyword>
<dbReference type="Gene3D" id="3.40.630.30">
    <property type="match status" value="1"/>
</dbReference>
<keyword evidence="1" id="KW-0472">Membrane</keyword>
<dbReference type="SUPFAM" id="SSF55729">
    <property type="entry name" value="Acyl-CoA N-acyltransferases (Nat)"/>
    <property type="match status" value="1"/>
</dbReference>
<organism evidence="3 4">
    <name type="scientific">Gemmobacter caeni</name>
    <dbReference type="NCBI Taxonomy" id="589035"/>
    <lineage>
        <taxon>Bacteria</taxon>
        <taxon>Pseudomonadati</taxon>
        <taxon>Pseudomonadota</taxon>
        <taxon>Alphaproteobacteria</taxon>
        <taxon>Rhodobacterales</taxon>
        <taxon>Paracoccaceae</taxon>
        <taxon>Gemmobacter</taxon>
    </lineage>
</organism>
<reference evidence="3 4" key="1">
    <citation type="submission" date="2018-04" db="EMBL/GenBank/DDBJ databases">
        <title>Genomic Encyclopedia of Archaeal and Bacterial Type Strains, Phase II (KMG-II): from individual species to whole genera.</title>
        <authorList>
            <person name="Goeker M."/>
        </authorList>
    </citation>
    <scope>NUCLEOTIDE SEQUENCE [LARGE SCALE GENOMIC DNA]</scope>
    <source>
        <strain evidence="3 4">DSM 21823</strain>
    </source>
</reference>
<evidence type="ECO:0000256" key="1">
    <source>
        <dbReference type="SAM" id="Phobius"/>
    </source>
</evidence>
<gene>
    <name evidence="3" type="ORF">C8N34_10189</name>
</gene>
<evidence type="ECO:0000259" key="2">
    <source>
        <dbReference type="Pfam" id="PF13480"/>
    </source>
</evidence>
<name>A0A2T6BAU0_9RHOB</name>
<evidence type="ECO:0000313" key="4">
    <source>
        <dbReference type="Proteomes" id="UP000244224"/>
    </source>
</evidence>
<sequence length="259" mass="27911">MKSLTDSEWDILVPAPPLQQSRSYGAALVRLGARAERALLHNVPVQVITRRGLRMVHRPPPSICLAPLARHAGVTVATSTAAGILPLITARHHAEWDVSPTSEVLRKALAPKWRGHLNWSECTDISEGHDAILQGLLNKDMAQGRARGYRNLGAAFLAAWRGERLILHVSRKGGMLAAMLFLIHGAAATYLIAWTSAEGRRIEAHRAMLWHAALLLRGRGVTRIDLGPVDAGNPGLAGFKLGTGARLVNLGPTGLVLPL</sequence>
<protein>
    <recommendedName>
        <fullName evidence="2">BioF2-like acetyltransferase domain-containing protein</fullName>
    </recommendedName>
</protein>
<dbReference type="OrthoDB" id="341858at2"/>
<evidence type="ECO:0000313" key="3">
    <source>
        <dbReference type="EMBL" id="PTX53177.1"/>
    </source>
</evidence>
<dbReference type="EMBL" id="QBKP01000001">
    <property type="protein sequence ID" value="PTX53177.1"/>
    <property type="molecule type" value="Genomic_DNA"/>
</dbReference>
<dbReference type="Proteomes" id="UP000244224">
    <property type="component" value="Unassembled WGS sequence"/>
</dbReference>
<proteinExistence type="predicted"/>
<dbReference type="InterPro" id="IPR038740">
    <property type="entry name" value="BioF2-like_GNAT_dom"/>
</dbReference>
<comment type="caution">
    <text evidence="3">The sequence shown here is derived from an EMBL/GenBank/DDBJ whole genome shotgun (WGS) entry which is preliminary data.</text>
</comment>
<dbReference type="AlphaFoldDB" id="A0A2T6BAU0"/>
<feature type="transmembrane region" description="Helical" evidence="1">
    <location>
        <begin position="174"/>
        <end position="194"/>
    </location>
</feature>
<keyword evidence="4" id="KW-1185">Reference proteome</keyword>
<dbReference type="PANTHER" id="PTHR36174">
    <property type="entry name" value="LIPID II:GLYCINE GLYCYLTRANSFERASE"/>
    <property type="match status" value="1"/>
</dbReference>
<accession>A0A2T6BAU0</accession>
<feature type="domain" description="BioF2-like acetyltransferase" evidence="2">
    <location>
        <begin position="147"/>
        <end position="230"/>
    </location>
</feature>
<keyword evidence="1" id="KW-0812">Transmembrane</keyword>
<dbReference type="InterPro" id="IPR050644">
    <property type="entry name" value="PG_Glycine_Bridge_Synth"/>
</dbReference>
<dbReference type="InterPro" id="IPR016181">
    <property type="entry name" value="Acyl_CoA_acyltransferase"/>
</dbReference>